<dbReference type="EMBL" id="VKKU01000001">
    <property type="protein sequence ID" value="TSB05123.1"/>
    <property type="molecule type" value="Genomic_DNA"/>
</dbReference>
<dbReference type="RefSeq" id="WP_143776039.1">
    <property type="nucleotide sequence ID" value="NZ_OZ260107.1"/>
</dbReference>
<evidence type="ECO:0000313" key="1">
    <source>
        <dbReference type="EMBL" id="TSB05123.1"/>
    </source>
</evidence>
<dbReference type="Proteomes" id="UP000320160">
    <property type="component" value="Unassembled WGS sequence"/>
</dbReference>
<proteinExistence type="predicted"/>
<dbReference type="OrthoDB" id="7595783at2"/>
<dbReference type="InterPro" id="IPR016181">
    <property type="entry name" value="Acyl_CoA_acyltransferase"/>
</dbReference>
<evidence type="ECO:0008006" key="3">
    <source>
        <dbReference type="Google" id="ProtNLM"/>
    </source>
</evidence>
<sequence length="224" mass="24755">MPDISSLKLLGAAGILSYAAARLAAKAGMIGYSRLLLVAVPVSGMPEMPRGFRVAPMSAAELEQHSIDISPAVQRLRFAQGMTCLAAFNRKDELVGVTWVGAGPFEEDAMPIRFHVPADAGWDAGLWIKPQFRMGRGFAALWAGTAQWLQAHDRRWSMSWIADYNLPSILSHKRMGAVTVGRIMTFRFFRWHYMAEGHPRLVRMHGGKAADLRMESPATPNFCA</sequence>
<keyword evidence="2" id="KW-1185">Reference proteome</keyword>
<dbReference type="Gene3D" id="3.40.630.30">
    <property type="match status" value="1"/>
</dbReference>
<evidence type="ECO:0000313" key="2">
    <source>
        <dbReference type="Proteomes" id="UP000320160"/>
    </source>
</evidence>
<name>A0A553WKE4_9SPHN</name>
<organism evidence="1 2">
    <name type="scientific">Sphingorhabdus contaminans</name>
    <dbReference type="NCBI Taxonomy" id="1343899"/>
    <lineage>
        <taxon>Bacteria</taxon>
        <taxon>Pseudomonadati</taxon>
        <taxon>Pseudomonadota</taxon>
        <taxon>Alphaproteobacteria</taxon>
        <taxon>Sphingomonadales</taxon>
        <taxon>Sphingomonadaceae</taxon>
        <taxon>Sphingorhabdus</taxon>
    </lineage>
</organism>
<gene>
    <name evidence="1" type="ORF">FOM92_07050</name>
</gene>
<protein>
    <recommendedName>
        <fullName evidence="3">GNAT family N-acetyltransferase</fullName>
    </recommendedName>
</protein>
<dbReference type="AlphaFoldDB" id="A0A553WKE4"/>
<comment type="caution">
    <text evidence="1">The sequence shown here is derived from an EMBL/GenBank/DDBJ whole genome shotgun (WGS) entry which is preliminary data.</text>
</comment>
<dbReference type="SUPFAM" id="SSF55729">
    <property type="entry name" value="Acyl-CoA N-acyltransferases (Nat)"/>
    <property type="match status" value="1"/>
</dbReference>
<accession>A0A553WKE4</accession>
<reference evidence="1 2" key="1">
    <citation type="submission" date="2019-07" db="EMBL/GenBank/DDBJ databases">
        <authorList>
            <person name="Park M."/>
        </authorList>
    </citation>
    <scope>NUCLEOTIDE SEQUENCE [LARGE SCALE GENOMIC DNA]</scope>
    <source>
        <strain evidence="1 2">KCTC32445</strain>
    </source>
</reference>